<dbReference type="STRING" id="1164594.SAMN05216204_1549"/>
<protein>
    <submittedName>
        <fullName evidence="1">Uncharacterized protein</fullName>
    </submittedName>
</protein>
<gene>
    <name evidence="1" type="ORF">SAMN05216204_1549</name>
</gene>
<accession>A0A1I1WW16</accession>
<evidence type="ECO:0000313" key="1">
    <source>
        <dbReference type="EMBL" id="SFD99327.1"/>
    </source>
</evidence>
<dbReference type="AlphaFoldDB" id="A0A1I1WW16"/>
<dbReference type="Proteomes" id="UP000198639">
    <property type="component" value="Unassembled WGS sequence"/>
</dbReference>
<reference evidence="2" key="1">
    <citation type="submission" date="2016-10" db="EMBL/GenBank/DDBJ databases">
        <authorList>
            <person name="Varghese N."/>
            <person name="Submissions S."/>
        </authorList>
    </citation>
    <scope>NUCLEOTIDE SEQUENCE [LARGE SCALE GENOMIC DNA]</scope>
    <source>
        <strain evidence="2">CGMCC 1.12041</strain>
    </source>
</reference>
<evidence type="ECO:0000313" key="2">
    <source>
        <dbReference type="Proteomes" id="UP000198639"/>
    </source>
</evidence>
<organism evidence="1 2">
    <name type="scientific">Massilia yuzhufengensis</name>
    <dbReference type="NCBI Taxonomy" id="1164594"/>
    <lineage>
        <taxon>Bacteria</taxon>
        <taxon>Pseudomonadati</taxon>
        <taxon>Pseudomonadota</taxon>
        <taxon>Betaproteobacteria</taxon>
        <taxon>Burkholderiales</taxon>
        <taxon>Oxalobacteraceae</taxon>
        <taxon>Telluria group</taxon>
        <taxon>Massilia</taxon>
    </lineage>
</organism>
<keyword evidence="2" id="KW-1185">Reference proteome</keyword>
<name>A0A1I1WW16_9BURK</name>
<dbReference type="EMBL" id="FOLD01000054">
    <property type="protein sequence ID" value="SFD99327.1"/>
    <property type="molecule type" value="Genomic_DNA"/>
</dbReference>
<sequence>MLVLKNPVRYGSFRFCLHYMTLPPDTPPPRFRPRPWTSLETPQDVELWIDEHNSALQELVKPQETGVGICFTLAEGGNLYLQTTDDAVILDVDQEAEWIAPLIVAATGAEPPRGRVWVLPDDRLVQLILGLSSLVASTTLVTGHPFGARARRPGY</sequence>
<proteinExistence type="predicted"/>